<evidence type="ECO:0000256" key="8">
    <source>
        <dbReference type="ARBA" id="ARBA00022884"/>
    </source>
</evidence>
<dbReference type="GO" id="GO:0003723">
    <property type="term" value="F:RNA binding"/>
    <property type="evidence" value="ECO:0007669"/>
    <property type="project" value="UniProtKB-KW"/>
</dbReference>
<proteinExistence type="inferred from homology"/>
<evidence type="ECO:0000256" key="3">
    <source>
        <dbReference type="ARBA" id="ARBA00011926"/>
    </source>
</evidence>
<feature type="site" description="mRNA cap binding" evidence="17">
    <location>
        <position position="168"/>
    </location>
</feature>
<feature type="binding site" evidence="16">
    <location>
        <position position="250"/>
    </location>
    <ligand>
        <name>S-adenosyl-L-methionine</name>
        <dbReference type="ChEBI" id="CHEBI:59789"/>
    </ligand>
</feature>
<feature type="compositionally biased region" description="Basic and acidic residues" evidence="18">
    <location>
        <begin position="79"/>
        <end position="88"/>
    </location>
</feature>
<protein>
    <recommendedName>
        <fullName evidence="14 15">mRNA cap guanine-N(7) methyltransferase</fullName>
        <ecNumber evidence="3 15">2.1.1.56</ecNumber>
    </recommendedName>
    <alternativeName>
        <fullName evidence="11 15">mRNA (guanine-N(7))-methyltransferase</fullName>
    </alternativeName>
    <alternativeName>
        <fullName evidence="12 15">mRNA cap methyltransferase</fullName>
    </alternativeName>
</protein>
<sequence length="413" mass="47134">MPPRSATASVSRSPTLPARPPPQTKPIPYNPHRRTPASSVLVPLSPQEMQMYRDQIGAGTMRLSKRKRAEVDERDNDMDEQRRNAKRSRDVGLVVEHYNARPEVGVRQRRESPIIGLRNFNNWVKSVLITRFAHPALAKATDRGGGRGTKGRGKVLDMGCGKGGDLSKWAKARIREYVGVDIAAVSVAQAKGRYDSLMQNTRPPFAEFATLDCYTKPLTSALPLNILPSSLDHPDVAPFDVVSMQFCMHYAFESIEKARCMLENASRWLRKGGVFVGTIPNAEQLLQRLDALPPDTPSSDLSFGNSVYKIRFENRTSRPLYGHRYWFFLRDAVEDVPEYIVHWDNFVQLAAEYGFYPLYKREFHEVFEEHQEHPEFGPLMERMKVVDKDGESQMDEDQWEAVNIYIAFAMEKR</sequence>
<keyword evidence="8 15" id="KW-0694">RNA-binding</keyword>
<dbReference type="InterPro" id="IPR004971">
    <property type="entry name" value="mRNA_G-N7_MeTrfase_dom"/>
</dbReference>
<evidence type="ECO:0000256" key="5">
    <source>
        <dbReference type="ARBA" id="ARBA00022664"/>
    </source>
</evidence>
<evidence type="ECO:0000256" key="16">
    <source>
        <dbReference type="PIRSR" id="PIRSR028762-1"/>
    </source>
</evidence>
<evidence type="ECO:0000259" key="19">
    <source>
        <dbReference type="PROSITE" id="PS51562"/>
    </source>
</evidence>
<dbReference type="OrthoDB" id="10248867at2759"/>
<feature type="domain" description="MRNA cap 0 methyltransferase" evidence="19">
    <location>
        <begin position="112"/>
        <end position="413"/>
    </location>
</feature>
<dbReference type="GO" id="GO:0004482">
    <property type="term" value="F:mRNA 5'-cap (guanine-N7-)-methyltransferase activity"/>
    <property type="evidence" value="ECO:0007669"/>
    <property type="project" value="UniProtKB-EC"/>
</dbReference>
<feature type="compositionally biased region" description="Pro residues" evidence="18">
    <location>
        <begin position="17"/>
        <end position="29"/>
    </location>
</feature>
<feature type="binding site" evidence="16">
    <location>
        <position position="181"/>
    </location>
    <ligand>
        <name>S-adenosyl-L-methionine</name>
        <dbReference type="ChEBI" id="CHEBI:59789"/>
    </ligand>
</feature>
<dbReference type="InterPro" id="IPR039753">
    <property type="entry name" value="RG7MT1"/>
</dbReference>
<comment type="subcellular location">
    <subcellularLocation>
        <location evidence="2 15">Nucleus</location>
    </subcellularLocation>
</comment>
<keyword evidence="4 15" id="KW-0489">Methyltransferase</keyword>
<evidence type="ECO:0000256" key="9">
    <source>
        <dbReference type="ARBA" id="ARBA00023042"/>
    </source>
</evidence>
<feature type="binding site" evidence="16">
    <location>
        <position position="159"/>
    </location>
    <ligand>
        <name>S-adenosyl-L-methionine</name>
        <dbReference type="ChEBI" id="CHEBI:59789"/>
    </ligand>
</feature>
<feature type="binding site" evidence="16">
    <location>
        <position position="245"/>
    </location>
    <ligand>
        <name>S-adenosyl-L-methionine</name>
        <dbReference type="ChEBI" id="CHEBI:59789"/>
    </ligand>
</feature>
<dbReference type="Gene3D" id="3.40.50.150">
    <property type="entry name" value="Vaccinia Virus protein VP39"/>
    <property type="match status" value="1"/>
</dbReference>
<keyword evidence="10 15" id="KW-0539">Nucleus</keyword>
<evidence type="ECO:0000256" key="1">
    <source>
        <dbReference type="ARBA" id="ARBA00003378"/>
    </source>
</evidence>
<dbReference type="STRING" id="205917.A0A4Y9Z7C1"/>
<evidence type="ECO:0000256" key="6">
    <source>
        <dbReference type="ARBA" id="ARBA00022679"/>
    </source>
</evidence>
<feature type="binding site" evidence="17">
    <location>
        <begin position="121"/>
        <end position="122"/>
    </location>
    <ligand>
        <name>mRNA</name>
        <dbReference type="ChEBI" id="CHEBI:33699"/>
    </ligand>
</feature>
<evidence type="ECO:0000313" key="21">
    <source>
        <dbReference type="Proteomes" id="UP000298327"/>
    </source>
</evidence>
<evidence type="ECO:0000256" key="17">
    <source>
        <dbReference type="PIRSR" id="PIRSR028762-2"/>
    </source>
</evidence>
<evidence type="ECO:0000256" key="14">
    <source>
        <dbReference type="ARBA" id="ARBA00049739"/>
    </source>
</evidence>
<accession>A0A4Y9Z7C1</accession>
<evidence type="ECO:0000256" key="18">
    <source>
        <dbReference type="SAM" id="MobiDB-lite"/>
    </source>
</evidence>
<organism evidence="20 21">
    <name type="scientific">Dentipellis fragilis</name>
    <dbReference type="NCBI Taxonomy" id="205917"/>
    <lineage>
        <taxon>Eukaryota</taxon>
        <taxon>Fungi</taxon>
        <taxon>Dikarya</taxon>
        <taxon>Basidiomycota</taxon>
        <taxon>Agaricomycotina</taxon>
        <taxon>Agaricomycetes</taxon>
        <taxon>Russulales</taxon>
        <taxon>Hericiaceae</taxon>
        <taxon>Dentipellis</taxon>
    </lineage>
</organism>
<comment type="similarity">
    <text evidence="15">Belongs to the class I-like SAM-binding methyltransferase superfamily. mRNA cap 0 methyltransferase family.</text>
</comment>
<feature type="site" description="mRNA cap binding" evidence="17">
    <location>
        <position position="249"/>
    </location>
</feature>
<dbReference type="AlphaFoldDB" id="A0A4Y9Z7C1"/>
<dbReference type="EC" id="2.1.1.56" evidence="3 15"/>
<comment type="catalytic activity">
    <reaction evidence="13">
        <text>a 5'-end (5'-triphosphoguanosine)-ribonucleoside in mRNA + S-adenosyl-L-methionine = a 5'-end (N(7)-methyl 5'-triphosphoguanosine)-ribonucleoside in mRNA + S-adenosyl-L-homocysteine</text>
        <dbReference type="Rhea" id="RHEA:67008"/>
        <dbReference type="Rhea" id="RHEA-COMP:17166"/>
        <dbReference type="Rhea" id="RHEA-COMP:17167"/>
        <dbReference type="ChEBI" id="CHEBI:57856"/>
        <dbReference type="ChEBI" id="CHEBI:59789"/>
        <dbReference type="ChEBI" id="CHEBI:156461"/>
        <dbReference type="ChEBI" id="CHEBI:167617"/>
        <dbReference type="EC" id="2.1.1.56"/>
    </reaction>
</comment>
<feature type="region of interest" description="Disordered" evidence="18">
    <location>
        <begin position="63"/>
        <end position="88"/>
    </location>
</feature>
<feature type="region of interest" description="Disordered" evidence="18">
    <location>
        <begin position="1"/>
        <end position="38"/>
    </location>
</feature>
<evidence type="ECO:0000256" key="4">
    <source>
        <dbReference type="ARBA" id="ARBA00022603"/>
    </source>
</evidence>
<evidence type="ECO:0000256" key="13">
    <source>
        <dbReference type="ARBA" id="ARBA00044712"/>
    </source>
</evidence>
<evidence type="ECO:0000256" key="11">
    <source>
        <dbReference type="ARBA" id="ARBA00032772"/>
    </source>
</evidence>
<feature type="site" description="mRNA cap binding" evidence="17">
    <location>
        <position position="405"/>
    </location>
</feature>
<dbReference type="PIRSF" id="PIRSF028762">
    <property type="entry name" value="ABD1"/>
    <property type="match status" value="1"/>
</dbReference>
<dbReference type="EMBL" id="SEOQ01000141">
    <property type="protein sequence ID" value="TFY69279.1"/>
    <property type="molecule type" value="Genomic_DNA"/>
</dbReference>
<feature type="binding site" evidence="16">
    <location>
        <position position="125"/>
    </location>
    <ligand>
        <name>S-adenosyl-L-methionine</name>
        <dbReference type="ChEBI" id="CHEBI:59789"/>
    </ligand>
</feature>
<feature type="site" description="mRNA cap binding" evidence="17">
    <location>
        <position position="193"/>
    </location>
</feature>
<dbReference type="Proteomes" id="UP000298327">
    <property type="component" value="Unassembled WGS sequence"/>
</dbReference>
<dbReference type="PROSITE" id="PS51562">
    <property type="entry name" value="RNA_CAP0_MT"/>
    <property type="match status" value="1"/>
</dbReference>
<keyword evidence="6 15" id="KW-0808">Transferase</keyword>
<comment type="function">
    <text evidence="1">Responsible for methylating the 5'-cap structure of mRNAs.</text>
</comment>
<keyword evidence="9 15" id="KW-0506">mRNA capping</keyword>
<keyword evidence="21" id="KW-1185">Reference proteome</keyword>
<dbReference type="SUPFAM" id="SSF53335">
    <property type="entry name" value="S-adenosyl-L-methionine-dependent methyltransferases"/>
    <property type="match status" value="1"/>
</dbReference>
<dbReference type="Pfam" id="PF03291">
    <property type="entry name" value="mRNA_G-N7_MeTrfase"/>
    <property type="match status" value="1"/>
</dbReference>
<evidence type="ECO:0000256" key="15">
    <source>
        <dbReference type="PIRNR" id="PIRNR028762"/>
    </source>
</evidence>
<comment type="caution">
    <text evidence="20">The sequence shown here is derived from an EMBL/GenBank/DDBJ whole genome shotgun (WGS) entry which is preliminary data.</text>
</comment>
<evidence type="ECO:0000256" key="10">
    <source>
        <dbReference type="ARBA" id="ARBA00023242"/>
    </source>
</evidence>
<dbReference type="GO" id="GO:0005634">
    <property type="term" value="C:nucleus"/>
    <property type="evidence" value="ECO:0007669"/>
    <property type="project" value="UniProtKB-SubCell"/>
</dbReference>
<evidence type="ECO:0000256" key="7">
    <source>
        <dbReference type="ARBA" id="ARBA00022691"/>
    </source>
</evidence>
<feature type="site" description="mRNA cap binding" evidence="17">
    <location>
        <position position="162"/>
    </location>
</feature>
<dbReference type="PANTHER" id="PTHR12189:SF2">
    <property type="entry name" value="MRNA CAP GUANINE-N7 METHYLTRANSFERASE"/>
    <property type="match status" value="1"/>
</dbReference>
<feature type="compositionally biased region" description="Polar residues" evidence="18">
    <location>
        <begin position="1"/>
        <end position="14"/>
    </location>
</feature>
<gene>
    <name evidence="20" type="ORF">EVG20_g3228</name>
</gene>
<evidence type="ECO:0000256" key="12">
    <source>
        <dbReference type="ARBA" id="ARBA00033387"/>
    </source>
</evidence>
<evidence type="ECO:0000256" key="2">
    <source>
        <dbReference type="ARBA" id="ARBA00004123"/>
    </source>
</evidence>
<keyword evidence="5 15" id="KW-0507">mRNA processing</keyword>
<feature type="binding site" evidence="16">
    <location>
        <position position="212"/>
    </location>
    <ligand>
        <name>S-adenosyl-L-methionine</name>
        <dbReference type="ChEBI" id="CHEBI:59789"/>
    </ligand>
</feature>
<dbReference type="CDD" id="cd02440">
    <property type="entry name" value="AdoMet_MTases"/>
    <property type="match status" value="1"/>
</dbReference>
<reference evidence="20 21" key="1">
    <citation type="submission" date="2019-02" db="EMBL/GenBank/DDBJ databases">
        <title>Genome sequencing of the rare red list fungi Dentipellis fragilis.</title>
        <authorList>
            <person name="Buettner E."/>
            <person name="Kellner H."/>
        </authorList>
    </citation>
    <scope>NUCLEOTIDE SEQUENCE [LARGE SCALE GENOMIC DNA]</scope>
    <source>
        <strain evidence="20 21">DSM 105465</strain>
    </source>
</reference>
<dbReference type="InterPro" id="IPR016899">
    <property type="entry name" value="mRNA_G-N7_MeTrfase_euk"/>
</dbReference>
<dbReference type="InterPro" id="IPR029063">
    <property type="entry name" value="SAM-dependent_MTases_sf"/>
</dbReference>
<name>A0A4Y9Z7C1_9AGAM</name>
<keyword evidence="7 15" id="KW-0949">S-adenosyl-L-methionine</keyword>
<evidence type="ECO:0000313" key="20">
    <source>
        <dbReference type="EMBL" id="TFY69279.1"/>
    </source>
</evidence>
<dbReference type="PANTHER" id="PTHR12189">
    <property type="entry name" value="MRNA GUANINE-7- METHYLTRANSFERASE"/>
    <property type="match status" value="1"/>
</dbReference>
<feature type="site" description="mRNA cap binding" evidence="17">
    <location>
        <position position="338"/>
    </location>
</feature>